<keyword evidence="5" id="KW-0812">Transmembrane</keyword>
<dbReference type="InterPro" id="IPR048395">
    <property type="entry name" value="Glyco_hydro_31_C"/>
</dbReference>
<name>A0AAR5PN18_DENPD</name>
<evidence type="ECO:0000256" key="5">
    <source>
        <dbReference type="SAM" id="Phobius"/>
    </source>
</evidence>
<keyword evidence="4" id="KW-0326">Glycosidase</keyword>
<dbReference type="KEGG" id="dpa:109539233"/>
<dbReference type="PANTHER" id="PTHR22762">
    <property type="entry name" value="ALPHA-GLUCOSIDASE"/>
    <property type="match status" value="1"/>
</dbReference>
<dbReference type="Gene3D" id="3.20.20.80">
    <property type="entry name" value="Glycosidases"/>
    <property type="match status" value="1"/>
</dbReference>
<dbReference type="Pfam" id="PF21365">
    <property type="entry name" value="Glyco_hydro_31_3rd"/>
    <property type="match status" value="1"/>
</dbReference>
<comment type="caution">
    <text evidence="3">Lacks conserved residue(s) required for the propagation of feature annotation.</text>
</comment>
<evidence type="ECO:0000256" key="2">
    <source>
        <dbReference type="ARBA" id="ARBA00023157"/>
    </source>
</evidence>
<dbReference type="InterPro" id="IPR000322">
    <property type="entry name" value="Glyco_hydro_31_TIM"/>
</dbReference>
<dbReference type="Proteomes" id="UP000019118">
    <property type="component" value="Unassembled WGS sequence"/>
</dbReference>
<evidence type="ECO:0000313" key="8">
    <source>
        <dbReference type="Proteomes" id="UP000019118"/>
    </source>
</evidence>
<dbReference type="InterPro" id="IPR044913">
    <property type="entry name" value="P_trefoil_dom_sf"/>
</dbReference>
<dbReference type="GeneID" id="109539233"/>
<dbReference type="SUPFAM" id="SSF57492">
    <property type="entry name" value="Trefoil"/>
    <property type="match status" value="1"/>
</dbReference>
<dbReference type="Gene3D" id="2.60.40.1180">
    <property type="entry name" value="Golgi alpha-mannosidase II"/>
    <property type="match status" value="1"/>
</dbReference>
<keyword evidence="5" id="KW-0472">Membrane</keyword>
<dbReference type="PROSITE" id="PS51448">
    <property type="entry name" value="P_TREFOIL_2"/>
    <property type="match status" value="1"/>
</dbReference>
<keyword evidence="4" id="KW-0378">Hydrolase</keyword>
<proteinExistence type="inferred from homology"/>
<dbReference type="GO" id="GO:0005975">
    <property type="term" value="P:carbohydrate metabolic process"/>
    <property type="evidence" value="ECO:0007669"/>
    <property type="project" value="InterPro"/>
</dbReference>
<dbReference type="AlphaFoldDB" id="A0AAR5PN18"/>
<feature type="transmembrane region" description="Helical" evidence="5">
    <location>
        <begin position="35"/>
        <end position="57"/>
    </location>
</feature>
<comment type="similarity">
    <text evidence="1 4">Belongs to the glycosyl hydrolase 31 family.</text>
</comment>
<dbReference type="EnsemblMetazoa" id="XM_019906864.1">
    <property type="protein sequence ID" value="XP_019762423.1"/>
    <property type="gene ID" value="LOC109539233"/>
</dbReference>
<evidence type="ECO:0000313" key="7">
    <source>
        <dbReference type="EnsemblMetazoa" id="XP_019762423.1"/>
    </source>
</evidence>
<keyword evidence="5" id="KW-1133">Transmembrane helix</keyword>
<feature type="disulfide bond" evidence="3">
    <location>
        <begin position="84"/>
        <end position="99"/>
    </location>
</feature>
<protein>
    <recommendedName>
        <fullName evidence="6">P-type domain-containing protein</fullName>
    </recommendedName>
</protein>
<organism evidence="7 8">
    <name type="scientific">Dendroctonus ponderosae</name>
    <name type="common">Mountain pine beetle</name>
    <dbReference type="NCBI Taxonomy" id="77166"/>
    <lineage>
        <taxon>Eukaryota</taxon>
        <taxon>Metazoa</taxon>
        <taxon>Ecdysozoa</taxon>
        <taxon>Arthropoda</taxon>
        <taxon>Hexapoda</taxon>
        <taxon>Insecta</taxon>
        <taxon>Pterygota</taxon>
        <taxon>Neoptera</taxon>
        <taxon>Endopterygota</taxon>
        <taxon>Coleoptera</taxon>
        <taxon>Polyphaga</taxon>
        <taxon>Cucujiformia</taxon>
        <taxon>Curculionidae</taxon>
        <taxon>Scolytinae</taxon>
        <taxon>Dendroctonus</taxon>
    </lineage>
</organism>
<dbReference type="Pfam" id="PF01055">
    <property type="entry name" value="Glyco_hydro_31_2nd"/>
    <property type="match status" value="1"/>
</dbReference>
<dbReference type="InterPro" id="IPR000519">
    <property type="entry name" value="P_trefoil_dom"/>
</dbReference>
<dbReference type="GO" id="GO:0006491">
    <property type="term" value="P:N-glycan processing"/>
    <property type="evidence" value="ECO:0007669"/>
    <property type="project" value="TreeGrafter"/>
</dbReference>
<keyword evidence="2 3" id="KW-1015">Disulfide bond</keyword>
<dbReference type="Gene3D" id="2.60.40.1760">
    <property type="entry name" value="glycosyl hydrolase (family 31)"/>
    <property type="match status" value="1"/>
</dbReference>
<feature type="disulfide bond" evidence="3">
    <location>
        <begin position="74"/>
        <end position="100"/>
    </location>
</feature>
<reference evidence="8" key="1">
    <citation type="journal article" date="2013" name="Genome Biol.">
        <title>Draft genome of the mountain pine beetle, Dendroctonus ponderosae Hopkins, a major forest pest.</title>
        <authorList>
            <person name="Keeling C.I."/>
            <person name="Yuen M.M."/>
            <person name="Liao N.Y."/>
            <person name="Docking T.R."/>
            <person name="Chan S.K."/>
            <person name="Taylor G.A."/>
            <person name="Palmquist D.L."/>
            <person name="Jackman S.D."/>
            <person name="Nguyen A."/>
            <person name="Li M."/>
            <person name="Henderson H."/>
            <person name="Janes J.K."/>
            <person name="Zhao Y."/>
            <person name="Pandoh P."/>
            <person name="Moore R."/>
            <person name="Sperling F.A."/>
            <person name="Huber D.P."/>
            <person name="Birol I."/>
            <person name="Jones S.J."/>
            <person name="Bohlmann J."/>
        </authorList>
    </citation>
    <scope>NUCLEOTIDE SEQUENCE</scope>
</reference>
<dbReference type="Pfam" id="PF00088">
    <property type="entry name" value="Trefoil"/>
    <property type="match status" value="1"/>
</dbReference>
<reference evidence="7" key="2">
    <citation type="submission" date="2024-08" db="UniProtKB">
        <authorList>
            <consortium name="EnsemblMetazoa"/>
        </authorList>
    </citation>
    <scope>IDENTIFICATION</scope>
</reference>
<sequence length="856" mass="97442">MTSFIERELRDFEDPDTTPHLDRKRTVRSIFCTQLAKGIFIALIVAILVPTLTYFFVISRNVPDNDEDAEQYYCLILEEFRIPCGNLNISQNECEIANCCFNETTRKCHHYLPSKYYYRLKSDGTYRASQSSSPVGSVMVQNLQLTIQNKSATTLSLTIHESSETIEPINVESTNFTITQSDTKMVLEVADPDGDTIFSTSKGALIASENYWEWSFQFSNGTLFGLDRNSIELEPSEALTKVIYKNRLDHLTQPILWAHQNGKFHGALFRNEGPLEIQILSSNMVILRSLLGGKLEVELFLGPTPADLYRSQTEEVTVPPLWFLGTHHCRKGDSMILSELLAAYAANDVSDFDTDCFHENLFLALQNSSKLKQDVEEVQDYINESIKGGRKFLLSLPPHILNDAGNELYQTAQKLDVLYKYQSGLIYNGTYLGQKVVFPDFSNETIRQYNEVLINWLETVLKVDSFSGFVMNDNWPQDESYENVEKGDFPYYSSAIEDQMQYTLPWTVQGTDKVLHLKKHNSYGEFQNSSLHAYLKSWSSEEPLIASSTKQYGNTEPVISDHLDTTWDNFRIYLNKILFSSITGNRLVGLPICGDTASYNKTLHEALCIRWYIAAATMPYFRVSSGDVFRDPANLNSQFAANIVRAAMERRKLLQDYYYTLLRNPAPLVRPMYYDYFKNNVTFSMEGQYTIGSELIVAHPLSVGKNKLQVFLPKEKAVWYEFWGGTMFAPQEDSEYFDIEALESDWTMLVAQGNIIPLTKSTTVELIIALNCTSKENCQANGTLLKDGNLLKFSATKTEVTVDGLPADCDYTLRYVSVYGYQNYTNGYSGLYEKNLELCNGNGNITIKYSDEVLWS</sequence>
<dbReference type="GO" id="GO:0090599">
    <property type="term" value="F:alpha-glucosidase activity"/>
    <property type="evidence" value="ECO:0007669"/>
    <property type="project" value="TreeGrafter"/>
</dbReference>
<evidence type="ECO:0000259" key="6">
    <source>
        <dbReference type="PROSITE" id="PS51448"/>
    </source>
</evidence>
<evidence type="ECO:0000256" key="3">
    <source>
        <dbReference type="PROSITE-ProRule" id="PRU00779"/>
    </source>
</evidence>
<dbReference type="PANTHER" id="PTHR22762:SF167">
    <property type="entry name" value="LYSOSOMAL ALPHA-GLUCOSIDASE-LIKE PROTEIN"/>
    <property type="match status" value="1"/>
</dbReference>
<dbReference type="EnsemblMetazoa" id="XM_019906865.1">
    <property type="protein sequence ID" value="XP_019762424.1"/>
    <property type="gene ID" value="LOC109539233"/>
</dbReference>
<keyword evidence="8" id="KW-1185">Reference proteome</keyword>
<feature type="domain" description="P-type" evidence="6">
    <location>
        <begin position="72"/>
        <end position="112"/>
    </location>
</feature>
<dbReference type="InterPro" id="IPR013780">
    <property type="entry name" value="Glyco_hydro_b"/>
</dbReference>
<accession>A0AAR5PN18</accession>
<evidence type="ECO:0000256" key="1">
    <source>
        <dbReference type="ARBA" id="ARBA00007806"/>
    </source>
</evidence>
<evidence type="ECO:0000256" key="4">
    <source>
        <dbReference type="RuleBase" id="RU361185"/>
    </source>
</evidence>
<dbReference type="CDD" id="cd00111">
    <property type="entry name" value="Trefoil"/>
    <property type="match status" value="1"/>
</dbReference>
<dbReference type="InterPro" id="IPR017853">
    <property type="entry name" value="GH"/>
</dbReference>
<dbReference type="SUPFAM" id="SSF51011">
    <property type="entry name" value="Glycosyl hydrolase domain"/>
    <property type="match status" value="1"/>
</dbReference>
<dbReference type="SUPFAM" id="SSF51445">
    <property type="entry name" value="(Trans)glycosidases"/>
    <property type="match status" value="1"/>
</dbReference>